<dbReference type="EMBL" id="SEZN01000016">
    <property type="protein sequence ID" value="RYU64291.1"/>
    <property type="molecule type" value="Genomic_DNA"/>
</dbReference>
<protein>
    <submittedName>
        <fullName evidence="1">Uncharacterized protein</fullName>
    </submittedName>
</protein>
<reference evidence="1 2" key="1">
    <citation type="submission" date="2019-02" db="EMBL/GenBank/DDBJ databases">
        <title>Genome sequences of Aliivibrio finisterrensis strains from farmed Atlantic salmon.</title>
        <authorList>
            <person name="Bowman J.P."/>
        </authorList>
    </citation>
    <scope>NUCLEOTIDE SEQUENCE [LARGE SCALE GENOMIC DNA]</scope>
    <source>
        <strain evidence="1 2">A21</strain>
    </source>
</reference>
<evidence type="ECO:0000313" key="2">
    <source>
        <dbReference type="Proteomes" id="UP000294166"/>
    </source>
</evidence>
<comment type="caution">
    <text evidence="1">The sequence shown here is derived from an EMBL/GenBank/DDBJ whole genome shotgun (WGS) entry which is preliminary data.</text>
</comment>
<dbReference type="InterPro" id="IPR046507">
    <property type="entry name" value="DUF6685"/>
</dbReference>
<organism evidence="1 2">
    <name type="scientific">Aliivibrio finisterrensis</name>
    <dbReference type="NCBI Taxonomy" id="511998"/>
    <lineage>
        <taxon>Bacteria</taxon>
        <taxon>Pseudomonadati</taxon>
        <taxon>Pseudomonadota</taxon>
        <taxon>Gammaproteobacteria</taxon>
        <taxon>Vibrionales</taxon>
        <taxon>Vibrionaceae</taxon>
        <taxon>Aliivibrio</taxon>
    </lineage>
</organism>
<name>A0ABY0I5Z5_9GAMM</name>
<gene>
    <name evidence="1" type="ORF">ERW53_10135</name>
</gene>
<sequence length="328" mass="38440">MIKRILNYCHQQTEQWQLDQLHQIHLNDIELYTPTADGNTIIKWNELFALYNVEDHQKEVTYALINSVSKDTRLTDKFDFSKIQSLTNSKGFGRRYSINGSWFKDIAEWGKAMYSGRHLSNLNEHDWANNIAHIEQEGFTKSHPLHISYYAWYGRFECGNSGGSHHAAAVSSQIRYQQFQYHRQAEVTAHTTNPEYIQELEQQGFYLFLISGFGYAHKISHEKIASDHIIGEHITERFYTIPLNGSTPNNTQIMIIRKEDLKIKARTFEKWYHTQLKMGKLVRLQEVMEDTSKYCTTPYLHEFNYLKLGDPSNTNDLKVKEMEKNTSD</sequence>
<dbReference type="Proteomes" id="UP000294166">
    <property type="component" value="Unassembled WGS sequence"/>
</dbReference>
<dbReference type="RefSeq" id="WP_130066431.1">
    <property type="nucleotide sequence ID" value="NZ_SEZN01000016.1"/>
</dbReference>
<proteinExistence type="predicted"/>
<accession>A0ABY0I5Z5</accession>
<keyword evidence="2" id="KW-1185">Reference proteome</keyword>
<evidence type="ECO:0000313" key="1">
    <source>
        <dbReference type="EMBL" id="RYU64291.1"/>
    </source>
</evidence>
<dbReference type="Pfam" id="PF20390">
    <property type="entry name" value="DUF6685"/>
    <property type="match status" value="1"/>
</dbReference>